<dbReference type="Proteomes" id="UP000016462">
    <property type="component" value="Unassembled WGS sequence"/>
</dbReference>
<dbReference type="Pfam" id="PF26366">
    <property type="entry name" value="DUF8094"/>
    <property type="match status" value="1"/>
</dbReference>
<dbReference type="EMBL" id="ASHR01000032">
    <property type="protein sequence ID" value="ERG63432.1"/>
    <property type="molecule type" value="Genomic_DNA"/>
</dbReference>
<sequence length="645" mass="68075">MRYILAAVSLVISLVLLGLGIGQRTIWAPPETIVAQLQEPPESQVVVIPGEAMNAHDGVQTLTVEGDGPITAVVGRAHDVEGWVGESAHAIASVDETDALVLDEQRGDEEPLPAIAGSDMWIEEAQGEGSLELTIDLPVGFAVAITGAPGEAAPAAIGVAWPFDAKTPLFGPLITAGLVFLALALLFLLLALRHHRRRRGPQRRSHRELSRAERRALRREAQQGLPLPAKPISPSRAGEQGAIEADASAPAGEDAASATPSEPDAAASAPEPGTASAPDAPGRESGTRERRGTRSRRSRFGLVALPVVAIVGLTGCGPQYWPGGESEAAPTDAPTPSTLEETLPPVALTENQFDRVLESTRETVAEADAALDAAIAERRLAGPMLEARRTNYQVRAQNAELAEAPGIPDGDVELLLPQQTEVWPRSVMAVVGWQDGAQAQSALMFQQPDARSNYRLVYMTTLASGVQLPAVASPTIGAASLPGDTPLLLHQPNEITGAYADVILNGTDSQYNAWFREEGDALRAEIGRPAKDAMRALPEFELSNLEWSVAEDEQAPMLLVTNEGGALLATSFLETQRTTPTESGVEIEAQAGAGILAGVQQSDTGIETTYQIQVLFSVPPADAPEGTQIQVVGYSQSLVSAREVQ</sequence>
<evidence type="ECO:0000313" key="4">
    <source>
        <dbReference type="EMBL" id="ERG63432.1"/>
    </source>
</evidence>
<evidence type="ECO:0000256" key="1">
    <source>
        <dbReference type="SAM" id="MobiDB-lite"/>
    </source>
</evidence>
<feature type="transmembrane region" description="Helical" evidence="2">
    <location>
        <begin position="169"/>
        <end position="192"/>
    </location>
</feature>
<evidence type="ECO:0000256" key="2">
    <source>
        <dbReference type="SAM" id="Phobius"/>
    </source>
</evidence>
<gene>
    <name evidence="4" type="ORF">L332_03070</name>
</gene>
<reference evidence="4 5" key="1">
    <citation type="journal article" date="2013" name="Genome Announc.">
        <title>First draft genome sequence from a member of the genus agrococcus, isolated from modern microbialites.</title>
        <authorList>
            <person name="White R.A.III."/>
            <person name="Grassa C.J."/>
            <person name="Suttle C.A."/>
        </authorList>
    </citation>
    <scope>NUCLEOTIDE SEQUENCE [LARGE SCALE GENOMIC DNA]</scope>
    <source>
        <strain evidence="4 5">RW1</strain>
    </source>
</reference>
<evidence type="ECO:0000313" key="5">
    <source>
        <dbReference type="Proteomes" id="UP000016462"/>
    </source>
</evidence>
<feature type="region of interest" description="Disordered" evidence="1">
    <location>
        <begin position="218"/>
        <end position="297"/>
    </location>
</feature>
<dbReference type="InterPro" id="IPR058407">
    <property type="entry name" value="DUF8094"/>
</dbReference>
<name>U1LN98_9MICO</name>
<keyword evidence="2" id="KW-1133">Transmembrane helix</keyword>
<keyword evidence="2" id="KW-0472">Membrane</keyword>
<comment type="caution">
    <text evidence="4">The sequence shown here is derived from an EMBL/GenBank/DDBJ whole genome shotgun (WGS) entry which is preliminary data.</text>
</comment>
<feature type="compositionally biased region" description="Basic and acidic residues" evidence="1">
    <location>
        <begin position="281"/>
        <end position="292"/>
    </location>
</feature>
<accession>U1LN98</accession>
<feature type="domain" description="DUF8094" evidence="3">
    <location>
        <begin position="347"/>
        <end position="642"/>
    </location>
</feature>
<protein>
    <recommendedName>
        <fullName evidence="3">DUF8094 domain-containing protein</fullName>
    </recommendedName>
</protein>
<organism evidence="4 5">
    <name type="scientific">Agrococcus pavilionensis RW1</name>
    <dbReference type="NCBI Taxonomy" id="1330458"/>
    <lineage>
        <taxon>Bacteria</taxon>
        <taxon>Bacillati</taxon>
        <taxon>Actinomycetota</taxon>
        <taxon>Actinomycetes</taxon>
        <taxon>Micrococcales</taxon>
        <taxon>Microbacteriaceae</taxon>
        <taxon>Agrococcus</taxon>
    </lineage>
</organism>
<proteinExistence type="predicted"/>
<dbReference type="AlphaFoldDB" id="U1LN98"/>
<keyword evidence="5" id="KW-1185">Reference proteome</keyword>
<keyword evidence="2" id="KW-0812">Transmembrane</keyword>
<feature type="compositionally biased region" description="Low complexity" evidence="1">
    <location>
        <begin position="244"/>
        <end position="272"/>
    </location>
</feature>
<evidence type="ECO:0000259" key="3">
    <source>
        <dbReference type="Pfam" id="PF26366"/>
    </source>
</evidence>
<feature type="transmembrane region" description="Helical" evidence="2">
    <location>
        <begin position="300"/>
        <end position="321"/>
    </location>
</feature>